<dbReference type="Proteomes" id="UP000007879">
    <property type="component" value="Unassembled WGS sequence"/>
</dbReference>
<dbReference type="GO" id="GO:0005634">
    <property type="term" value="C:nucleus"/>
    <property type="evidence" value="ECO:0007669"/>
    <property type="project" value="TreeGrafter"/>
</dbReference>
<dbReference type="AlphaFoldDB" id="A0AAN0IYI3"/>
<dbReference type="GeneID" id="105311923"/>
<accession>A0AAN0IYI3</accession>
<feature type="compositionally biased region" description="Low complexity" evidence="1">
    <location>
        <begin position="83"/>
        <end position="94"/>
    </location>
</feature>
<dbReference type="KEGG" id="aqu:105311923"/>
<proteinExistence type="predicted"/>
<evidence type="ECO:0008006" key="4">
    <source>
        <dbReference type="Google" id="ProtNLM"/>
    </source>
</evidence>
<dbReference type="PANTHER" id="PTHR13621">
    <property type="entry name" value="PROLINE-RICH PROTEIN PRCC"/>
    <property type="match status" value="1"/>
</dbReference>
<reference evidence="3" key="1">
    <citation type="journal article" date="2010" name="Nature">
        <title>The Amphimedon queenslandica genome and the evolution of animal complexity.</title>
        <authorList>
            <person name="Srivastava M."/>
            <person name="Simakov O."/>
            <person name="Chapman J."/>
            <person name="Fahey B."/>
            <person name="Gauthier M.E."/>
            <person name="Mitros T."/>
            <person name="Richards G.S."/>
            <person name="Conaco C."/>
            <person name="Dacre M."/>
            <person name="Hellsten U."/>
            <person name="Larroux C."/>
            <person name="Putnam N.H."/>
            <person name="Stanke M."/>
            <person name="Adamska M."/>
            <person name="Darling A."/>
            <person name="Degnan S.M."/>
            <person name="Oakley T.H."/>
            <person name="Plachetzki D.C."/>
            <person name="Zhai Y."/>
            <person name="Adamski M."/>
            <person name="Calcino A."/>
            <person name="Cummins S.F."/>
            <person name="Goodstein D.M."/>
            <person name="Harris C."/>
            <person name="Jackson D.J."/>
            <person name="Leys S.P."/>
            <person name="Shu S."/>
            <person name="Woodcroft B.J."/>
            <person name="Vervoort M."/>
            <person name="Kosik K.S."/>
            <person name="Manning G."/>
            <person name="Degnan B.M."/>
            <person name="Rokhsar D.S."/>
        </authorList>
    </citation>
    <scope>NUCLEOTIDE SEQUENCE [LARGE SCALE GENOMIC DNA]</scope>
</reference>
<reference evidence="2" key="2">
    <citation type="submission" date="2024-06" db="UniProtKB">
        <authorList>
            <consortium name="EnsemblMetazoa"/>
        </authorList>
    </citation>
    <scope>IDENTIFICATION</scope>
</reference>
<evidence type="ECO:0000256" key="1">
    <source>
        <dbReference type="SAM" id="MobiDB-lite"/>
    </source>
</evidence>
<name>A0AAN0IYI3_AMPQE</name>
<dbReference type="RefSeq" id="XP_019849511.1">
    <property type="nucleotide sequence ID" value="XM_019993952.1"/>
</dbReference>
<dbReference type="EnsemblMetazoa" id="XM_019993952.1">
    <property type="protein sequence ID" value="XP_019849511.1"/>
    <property type="gene ID" value="LOC105311923"/>
</dbReference>
<keyword evidence="3" id="KW-1185">Reference proteome</keyword>
<dbReference type="PANTHER" id="PTHR13621:SF2">
    <property type="entry name" value="PROLINE-RICH PROTEIN PRCC"/>
    <property type="match status" value="1"/>
</dbReference>
<evidence type="ECO:0000313" key="3">
    <source>
        <dbReference type="Proteomes" id="UP000007879"/>
    </source>
</evidence>
<organism evidence="2 3">
    <name type="scientific">Amphimedon queenslandica</name>
    <name type="common">Sponge</name>
    <dbReference type="NCBI Taxonomy" id="400682"/>
    <lineage>
        <taxon>Eukaryota</taxon>
        <taxon>Metazoa</taxon>
        <taxon>Porifera</taxon>
        <taxon>Demospongiae</taxon>
        <taxon>Heteroscleromorpha</taxon>
        <taxon>Haplosclerida</taxon>
        <taxon>Niphatidae</taxon>
        <taxon>Amphimedon</taxon>
    </lineage>
</organism>
<dbReference type="InterPro" id="IPR018800">
    <property type="entry name" value="PRCC"/>
</dbReference>
<dbReference type="Pfam" id="PF10253">
    <property type="entry name" value="PRCC"/>
    <property type="match status" value="1"/>
</dbReference>
<sequence length="359" mass="38168">MASISSLVSYGGSDSESEEEERRGAGAAKGTAVSSKGTGPAGLIKHQKDKSGRVKVYLPELSQSTTTTRTDKGNDKLSSSPMAKLSGGKGLASLLPPPKKRKTTSSGFNAPPSSSSSLSTPPPTGSKGGTGTSGGLFVPYSLKKPNKRGSGGGAAQEEDDETDNNDFTSFLFLKEEQQTEPQEQLEDAPPTQSVDHLLPTGYQPVNIDTPLTGSSNIDVPLYGSGNVGTFSPPSLTGSSNIPQDTSSDDNLAINDDIVRRLAGKRRGQRLDDESLSILNVKTLTETDLKNSVNAFQKNLTEQSANSGTVPENLVYSSEAKRKHQITWLAHQAKSREVELKNFWSDSAAVRKQAKMKYGF</sequence>
<evidence type="ECO:0000313" key="2">
    <source>
        <dbReference type="EnsemblMetazoa" id="XP_019849511.1"/>
    </source>
</evidence>
<feature type="region of interest" description="Disordered" evidence="1">
    <location>
        <begin position="1"/>
        <end position="208"/>
    </location>
</feature>
<feature type="compositionally biased region" description="Low complexity" evidence="1">
    <location>
        <begin position="104"/>
        <end position="119"/>
    </location>
</feature>
<protein>
    <recommendedName>
        <fullName evidence="4">Proline-rich protein PRCC</fullName>
    </recommendedName>
</protein>